<dbReference type="EMBL" id="RJVU01018281">
    <property type="protein sequence ID" value="ROL51662.1"/>
    <property type="molecule type" value="Genomic_DNA"/>
</dbReference>
<accession>A0A3N0Z062</accession>
<gene>
    <name evidence="2" type="ORF">DPX16_19181</name>
</gene>
<proteinExistence type="predicted"/>
<name>A0A3N0Z062_ANAGA</name>
<protein>
    <submittedName>
        <fullName evidence="2">Uncharacterized protein</fullName>
    </submittedName>
</protein>
<organism evidence="2 3">
    <name type="scientific">Anabarilius grahami</name>
    <name type="common">Kanglang fish</name>
    <name type="synonym">Barilius grahami</name>
    <dbReference type="NCBI Taxonomy" id="495550"/>
    <lineage>
        <taxon>Eukaryota</taxon>
        <taxon>Metazoa</taxon>
        <taxon>Chordata</taxon>
        <taxon>Craniata</taxon>
        <taxon>Vertebrata</taxon>
        <taxon>Euteleostomi</taxon>
        <taxon>Actinopterygii</taxon>
        <taxon>Neopterygii</taxon>
        <taxon>Teleostei</taxon>
        <taxon>Ostariophysi</taxon>
        <taxon>Cypriniformes</taxon>
        <taxon>Xenocyprididae</taxon>
        <taxon>Xenocypridinae</taxon>
        <taxon>Xenocypridinae incertae sedis</taxon>
        <taxon>Anabarilius</taxon>
    </lineage>
</organism>
<reference evidence="2 3" key="1">
    <citation type="submission" date="2018-10" db="EMBL/GenBank/DDBJ databases">
        <title>Genome assembly for a Yunnan-Guizhou Plateau 3E fish, Anabarilius grahami (Regan), and its evolutionary and genetic applications.</title>
        <authorList>
            <person name="Jiang W."/>
        </authorList>
    </citation>
    <scope>NUCLEOTIDE SEQUENCE [LARGE SCALE GENOMIC DNA]</scope>
    <source>
        <strain evidence="2">AG-KIZ</strain>
        <tissue evidence="2">Muscle</tissue>
    </source>
</reference>
<feature type="region of interest" description="Disordered" evidence="1">
    <location>
        <begin position="39"/>
        <end position="96"/>
    </location>
</feature>
<keyword evidence="3" id="KW-1185">Reference proteome</keyword>
<evidence type="ECO:0000313" key="2">
    <source>
        <dbReference type="EMBL" id="ROL51662.1"/>
    </source>
</evidence>
<dbReference type="AlphaFoldDB" id="A0A3N0Z062"/>
<feature type="compositionally biased region" description="Basic and acidic residues" evidence="1">
    <location>
        <begin position="42"/>
        <end position="54"/>
    </location>
</feature>
<evidence type="ECO:0000313" key="3">
    <source>
        <dbReference type="Proteomes" id="UP000281406"/>
    </source>
</evidence>
<dbReference type="Proteomes" id="UP000281406">
    <property type="component" value="Unassembled WGS sequence"/>
</dbReference>
<evidence type="ECO:0000256" key="1">
    <source>
        <dbReference type="SAM" id="MobiDB-lite"/>
    </source>
</evidence>
<sequence>MPHQLCLSFAPPATLVENAGKVELRQGSWVPADDVIPSRSRKFVESRTGTEKQRRQPPNHYQGPGRERGGTPAPPQMRVAGPAVRNGEACVTPPTG</sequence>
<comment type="caution">
    <text evidence="2">The sequence shown here is derived from an EMBL/GenBank/DDBJ whole genome shotgun (WGS) entry which is preliminary data.</text>
</comment>